<feature type="signal peptide" evidence="1">
    <location>
        <begin position="1"/>
        <end position="22"/>
    </location>
</feature>
<name>A0A7T1WQG5_9ACTN</name>
<accession>A0A7T1WQG5</accession>
<evidence type="ECO:0000256" key="1">
    <source>
        <dbReference type="SAM" id="SignalP"/>
    </source>
</evidence>
<dbReference type="AlphaFoldDB" id="A0A7T1WQG5"/>
<dbReference type="KEGG" id="sbat:G4Z16_11180"/>
<evidence type="ECO:0000313" key="2">
    <source>
        <dbReference type="EMBL" id="QPP06863.1"/>
    </source>
</evidence>
<keyword evidence="1" id="KW-0732">Signal</keyword>
<keyword evidence="3" id="KW-1185">Reference proteome</keyword>
<evidence type="ECO:0000313" key="3">
    <source>
        <dbReference type="Proteomes" id="UP000595046"/>
    </source>
</evidence>
<dbReference type="Proteomes" id="UP000595046">
    <property type="component" value="Chromosome"/>
</dbReference>
<sequence>MLGASAALALGFGGVMAPSAQAHGPASIWDYATYTQSDPQTGVTRAGGAVAMRGGASAAEPASSSSLHCYSAYVSGRASVVSCSGMRWRAYADCSDGRRYVTPTAMSGAHRAVVYCPRGTSALDGGAYGR</sequence>
<protein>
    <recommendedName>
        <fullName evidence="4">Serine protease</fullName>
    </recommendedName>
</protein>
<evidence type="ECO:0008006" key="4">
    <source>
        <dbReference type="Google" id="ProtNLM"/>
    </source>
</evidence>
<gene>
    <name evidence="2" type="ORF">G4Z16_11180</name>
</gene>
<dbReference type="EMBL" id="CP048882">
    <property type="protein sequence ID" value="QPP06863.1"/>
    <property type="molecule type" value="Genomic_DNA"/>
</dbReference>
<organism evidence="2 3">
    <name type="scientific">Streptomyces bathyalis</name>
    <dbReference type="NCBI Taxonomy" id="2710756"/>
    <lineage>
        <taxon>Bacteria</taxon>
        <taxon>Bacillati</taxon>
        <taxon>Actinomycetota</taxon>
        <taxon>Actinomycetes</taxon>
        <taxon>Kitasatosporales</taxon>
        <taxon>Streptomycetaceae</taxon>
        <taxon>Streptomyces</taxon>
    </lineage>
</organism>
<reference evidence="3" key="1">
    <citation type="submission" date="2020-02" db="EMBL/GenBank/DDBJ databases">
        <title>Streptomyces sp. ASO4wet.</title>
        <authorList>
            <person name="Risdian C."/>
            <person name="Landwehr W."/>
            <person name="Schupp P."/>
            <person name="Wink J."/>
        </authorList>
    </citation>
    <scope>NUCLEOTIDE SEQUENCE [LARGE SCALE GENOMIC DNA]</scope>
    <source>
        <strain evidence="3">ASO4wet</strain>
    </source>
</reference>
<proteinExistence type="predicted"/>
<feature type="chain" id="PRO_5032419555" description="Serine protease" evidence="1">
    <location>
        <begin position="23"/>
        <end position="130"/>
    </location>
</feature>
<dbReference type="RefSeq" id="WP_197350682.1">
    <property type="nucleotide sequence ID" value="NZ_CP048882.1"/>
</dbReference>